<comment type="caution">
    <text evidence="1">The sequence shown here is derived from an EMBL/GenBank/DDBJ whole genome shotgun (WGS) entry which is preliminary data.</text>
</comment>
<accession>A0ACB8CCP1</accession>
<dbReference type="EMBL" id="CM023476">
    <property type="protein sequence ID" value="KAH7940466.1"/>
    <property type="molecule type" value="Genomic_DNA"/>
</dbReference>
<organism evidence="1 2">
    <name type="scientific">Dermacentor silvarum</name>
    <name type="common">Tick</name>
    <dbReference type="NCBI Taxonomy" id="543639"/>
    <lineage>
        <taxon>Eukaryota</taxon>
        <taxon>Metazoa</taxon>
        <taxon>Ecdysozoa</taxon>
        <taxon>Arthropoda</taxon>
        <taxon>Chelicerata</taxon>
        <taxon>Arachnida</taxon>
        <taxon>Acari</taxon>
        <taxon>Parasitiformes</taxon>
        <taxon>Ixodida</taxon>
        <taxon>Ixodoidea</taxon>
        <taxon>Ixodidae</taxon>
        <taxon>Rhipicephalinae</taxon>
        <taxon>Dermacentor</taxon>
    </lineage>
</organism>
<reference evidence="1" key="1">
    <citation type="submission" date="2020-05" db="EMBL/GenBank/DDBJ databases">
        <title>Large-scale comparative analyses of tick genomes elucidate their genetic diversity and vector capacities.</title>
        <authorList>
            <person name="Jia N."/>
            <person name="Wang J."/>
            <person name="Shi W."/>
            <person name="Du L."/>
            <person name="Sun Y."/>
            <person name="Zhan W."/>
            <person name="Jiang J."/>
            <person name="Wang Q."/>
            <person name="Zhang B."/>
            <person name="Ji P."/>
            <person name="Sakyi L.B."/>
            <person name="Cui X."/>
            <person name="Yuan T."/>
            <person name="Jiang B."/>
            <person name="Yang W."/>
            <person name="Lam T.T.-Y."/>
            <person name="Chang Q."/>
            <person name="Ding S."/>
            <person name="Wang X."/>
            <person name="Zhu J."/>
            <person name="Ruan X."/>
            <person name="Zhao L."/>
            <person name="Wei J."/>
            <person name="Que T."/>
            <person name="Du C."/>
            <person name="Cheng J."/>
            <person name="Dai P."/>
            <person name="Han X."/>
            <person name="Huang E."/>
            <person name="Gao Y."/>
            <person name="Liu J."/>
            <person name="Shao H."/>
            <person name="Ye R."/>
            <person name="Li L."/>
            <person name="Wei W."/>
            <person name="Wang X."/>
            <person name="Wang C."/>
            <person name="Yang T."/>
            <person name="Huo Q."/>
            <person name="Li W."/>
            <person name="Guo W."/>
            <person name="Chen H."/>
            <person name="Zhou L."/>
            <person name="Ni X."/>
            <person name="Tian J."/>
            <person name="Zhou Y."/>
            <person name="Sheng Y."/>
            <person name="Liu T."/>
            <person name="Pan Y."/>
            <person name="Xia L."/>
            <person name="Li J."/>
            <person name="Zhao F."/>
            <person name="Cao W."/>
        </authorList>
    </citation>
    <scope>NUCLEOTIDE SEQUENCE</scope>
    <source>
        <strain evidence="1">Dsil-2018</strain>
    </source>
</reference>
<dbReference type="Proteomes" id="UP000821865">
    <property type="component" value="Chromosome 7"/>
</dbReference>
<name>A0ACB8CCP1_DERSI</name>
<keyword evidence="2" id="KW-1185">Reference proteome</keyword>
<evidence type="ECO:0000313" key="2">
    <source>
        <dbReference type="Proteomes" id="UP000821865"/>
    </source>
</evidence>
<proteinExistence type="predicted"/>
<gene>
    <name evidence="1" type="ORF">HPB49_000340</name>
</gene>
<sequence length="198" mass="22330">MVCALMPAVCSVEFCASKCGDGHSFHRFPNDPVLKQVWADFVRRDRGRDWTPNKHSVVCSRHFVPDSYTRNVQYLADFGLERKKQRLRPDAVPTVYRPAPVISKPDDECANACFSLNIAPASPSLRTDPTLLHSSVDDGKCDAQTQCILQTATRATLAKTKMRGIAIQTDELRAKQAIQRRKLVRRHGCHIDQMPLEQ</sequence>
<evidence type="ECO:0000313" key="1">
    <source>
        <dbReference type="EMBL" id="KAH7940466.1"/>
    </source>
</evidence>
<protein>
    <submittedName>
        <fullName evidence="1">Uncharacterized protein</fullName>
    </submittedName>
</protein>